<comment type="caution">
    <text evidence="2">The sequence shown here is derived from an EMBL/GenBank/DDBJ whole genome shotgun (WGS) entry which is preliminary data.</text>
</comment>
<dbReference type="EMBL" id="CAUOFW020003636">
    <property type="protein sequence ID" value="CAK9161169.1"/>
    <property type="molecule type" value="Genomic_DNA"/>
</dbReference>
<evidence type="ECO:0000313" key="3">
    <source>
        <dbReference type="Proteomes" id="UP001642360"/>
    </source>
</evidence>
<gene>
    <name evidence="2" type="ORF">ILEXP_LOCUS29958</name>
</gene>
<accession>A0ABC8T168</accession>
<sequence>MDSTQNLCKIPPKPHDDSRVPISTPTNSLNFPPKPPNIAKNFASLFKKPTNREIFLPSPSASAIIPPSSVNSEKGQQYKQNPEKGNNIAALNEENELVDGLNGIDQNLSTQVTLGDCVQQQIGEVMAKSQQTRDAPTSMERETQHRVRLQNDGMGVSKVLEKIGSSPLVQSTLDTPNVVGVSLETLPSSSPDPFINKDDYNLGVDLAVWEDADAVVLMPNEPIAGILREGCGTPKENLGNVLLCMPLL</sequence>
<proteinExistence type="predicted"/>
<evidence type="ECO:0000256" key="1">
    <source>
        <dbReference type="SAM" id="MobiDB-lite"/>
    </source>
</evidence>
<feature type="compositionally biased region" description="Polar residues" evidence="1">
    <location>
        <begin position="21"/>
        <end position="30"/>
    </location>
</feature>
<organism evidence="2 3">
    <name type="scientific">Ilex paraguariensis</name>
    <name type="common">yerba mate</name>
    <dbReference type="NCBI Taxonomy" id="185542"/>
    <lineage>
        <taxon>Eukaryota</taxon>
        <taxon>Viridiplantae</taxon>
        <taxon>Streptophyta</taxon>
        <taxon>Embryophyta</taxon>
        <taxon>Tracheophyta</taxon>
        <taxon>Spermatophyta</taxon>
        <taxon>Magnoliopsida</taxon>
        <taxon>eudicotyledons</taxon>
        <taxon>Gunneridae</taxon>
        <taxon>Pentapetalae</taxon>
        <taxon>asterids</taxon>
        <taxon>campanulids</taxon>
        <taxon>Aquifoliales</taxon>
        <taxon>Aquifoliaceae</taxon>
        <taxon>Ilex</taxon>
    </lineage>
</organism>
<reference evidence="2 3" key="1">
    <citation type="submission" date="2024-02" db="EMBL/GenBank/DDBJ databases">
        <authorList>
            <person name="Vignale AGUSTIN F."/>
            <person name="Sosa J E."/>
            <person name="Modenutti C."/>
        </authorList>
    </citation>
    <scope>NUCLEOTIDE SEQUENCE [LARGE SCALE GENOMIC DNA]</scope>
</reference>
<name>A0ABC8T168_9AQUA</name>
<keyword evidence="3" id="KW-1185">Reference proteome</keyword>
<evidence type="ECO:0000313" key="2">
    <source>
        <dbReference type="EMBL" id="CAK9161169.1"/>
    </source>
</evidence>
<dbReference type="Proteomes" id="UP001642360">
    <property type="component" value="Unassembled WGS sequence"/>
</dbReference>
<protein>
    <submittedName>
        <fullName evidence="2">Uncharacterized protein</fullName>
    </submittedName>
</protein>
<dbReference type="AlphaFoldDB" id="A0ABC8T168"/>
<feature type="region of interest" description="Disordered" evidence="1">
    <location>
        <begin position="1"/>
        <end position="35"/>
    </location>
</feature>